<evidence type="ECO:0008006" key="3">
    <source>
        <dbReference type="Google" id="ProtNLM"/>
    </source>
</evidence>
<sequence>MAEFYRLESDRCQNQFVLTEHNCAIAKVAKFFPVVCAHELEMFAALLPDCTIERPHWINNGDRCCGYLIRAK</sequence>
<dbReference type="STRING" id="1921803.NIES593_14260"/>
<evidence type="ECO:0000313" key="2">
    <source>
        <dbReference type="Proteomes" id="UP000186868"/>
    </source>
</evidence>
<keyword evidence="2" id="KW-1185">Reference proteome</keyword>
<comment type="caution">
    <text evidence="1">The sequence shown here is derived from an EMBL/GenBank/DDBJ whole genome shotgun (WGS) entry which is preliminary data.</text>
</comment>
<proteinExistence type="predicted"/>
<reference evidence="1 2" key="1">
    <citation type="submission" date="2016-11" db="EMBL/GenBank/DDBJ databases">
        <title>Draft Genome Sequences of Nine Cyanobacterial Strains from Diverse Habitats.</title>
        <authorList>
            <person name="Zhu T."/>
            <person name="Hou S."/>
            <person name="Lu X."/>
            <person name="Hess W.R."/>
        </authorList>
    </citation>
    <scope>NUCLEOTIDE SEQUENCE [LARGE SCALE GENOMIC DNA]</scope>
    <source>
        <strain evidence="1 2">NIES-593</strain>
    </source>
</reference>
<organism evidence="1 2">
    <name type="scientific">Hydrococcus rivularis NIES-593</name>
    <dbReference type="NCBI Taxonomy" id="1921803"/>
    <lineage>
        <taxon>Bacteria</taxon>
        <taxon>Bacillati</taxon>
        <taxon>Cyanobacteriota</taxon>
        <taxon>Cyanophyceae</taxon>
        <taxon>Pleurocapsales</taxon>
        <taxon>Hydrococcaceae</taxon>
        <taxon>Hydrococcus</taxon>
    </lineage>
</organism>
<evidence type="ECO:0000313" key="1">
    <source>
        <dbReference type="EMBL" id="OKH21835.1"/>
    </source>
</evidence>
<gene>
    <name evidence="1" type="ORF">NIES593_14260</name>
</gene>
<dbReference type="EMBL" id="MRCB01000017">
    <property type="protein sequence ID" value="OKH21835.1"/>
    <property type="molecule type" value="Genomic_DNA"/>
</dbReference>
<protein>
    <recommendedName>
        <fullName evidence="3">Iron-sulfur cluster biosynthesis transcriptional regulator SufR</fullName>
    </recommendedName>
</protein>
<accession>A0A1U7HE67</accession>
<dbReference type="AlphaFoldDB" id="A0A1U7HE67"/>
<dbReference type="OrthoDB" id="9779950at2"/>
<dbReference type="Proteomes" id="UP000186868">
    <property type="component" value="Unassembled WGS sequence"/>
</dbReference>
<name>A0A1U7HE67_9CYAN</name>